<dbReference type="AlphaFoldDB" id="A0A5N5TIG1"/>
<comment type="caution">
    <text evidence="2">The sequence shown here is derived from an EMBL/GenBank/DDBJ whole genome shotgun (WGS) entry which is preliminary data.</text>
</comment>
<sequence>MNHFAEFLSDGPLVSEVFTDKSRIYEAADVIQKLYLIAQELPTGKFETAKKKITDKYYMIENALIHEFKRAHMSGDRDRMKEIASTLSHFKGYNQCVNAFIEEAQIGSLRSRDIFGEVVPLCLKSDTLIREVFTNPEQVMAKFVIKIFQEQLKDHIQAKLEHKNSPDLYLSNLYDLYSKTNRLCTELQGLNLGSDSQFLPRLTKQIFQQHLSSYISIETRYLKEKLKIILTRYYESKGHQKKIIHSGGINEIREKIQDVISSKANINIGSGVENYGGETFLSEEVAISLLQETKHAFKRCQMLSTQSEVHNNAVEIFDLLTKSLLVDHVDYAIELGLQTIPGGEVRTPPELSFFQVVQQSSSMINLLDKLFNDSLVPLIISTPKHGESLQRKKQLMQTLERKLDMGIDKALTAICNYACQRVVRWVSQTADKLKDSLDGNNLESVLLELGLRLHRVIQEHLLKFEYNNNGAMAVICDVNEYRKCVASFKQPLVNTLFDTLHTLCKLLQVPPENLKLVCSGDQLVSNLSV</sequence>
<dbReference type="InterPro" id="IPR009976">
    <property type="entry name" value="Sec10-like"/>
</dbReference>
<evidence type="ECO:0000313" key="2">
    <source>
        <dbReference type="EMBL" id="KAB7504760.1"/>
    </source>
</evidence>
<dbReference type="PANTHER" id="PTHR12100:SF0">
    <property type="entry name" value="EXOCYST COMPLEX COMPONENT 5"/>
    <property type="match status" value="1"/>
</dbReference>
<dbReference type="GO" id="GO:0006893">
    <property type="term" value="P:Golgi to plasma membrane transport"/>
    <property type="evidence" value="ECO:0007669"/>
    <property type="project" value="TreeGrafter"/>
</dbReference>
<feature type="domain" description="Exocyst complex component Sec10-like alpha-helical bundle" evidence="1">
    <location>
        <begin position="418"/>
        <end position="523"/>
    </location>
</feature>
<keyword evidence="3" id="KW-1185">Reference proteome</keyword>
<dbReference type="GO" id="GO:0006887">
    <property type="term" value="P:exocytosis"/>
    <property type="evidence" value="ECO:0007669"/>
    <property type="project" value="TreeGrafter"/>
</dbReference>
<dbReference type="InterPro" id="IPR048627">
    <property type="entry name" value="Sec10_HB"/>
</dbReference>
<feature type="domain" description="Exocyst complex component Sec10-like alpha-helical bundle" evidence="1">
    <location>
        <begin position="26"/>
        <end position="416"/>
    </location>
</feature>
<name>A0A5N5TIG1_9CRUS</name>
<evidence type="ECO:0000259" key="1">
    <source>
        <dbReference type="Pfam" id="PF07393"/>
    </source>
</evidence>
<gene>
    <name evidence="2" type="primary">Sec10</name>
    <name evidence="2" type="ORF">Anas_10484</name>
</gene>
<dbReference type="PANTHER" id="PTHR12100">
    <property type="entry name" value="SEC10"/>
    <property type="match status" value="1"/>
</dbReference>
<dbReference type="GO" id="GO:0000145">
    <property type="term" value="C:exocyst"/>
    <property type="evidence" value="ECO:0007669"/>
    <property type="project" value="TreeGrafter"/>
</dbReference>
<reference evidence="2 3" key="1">
    <citation type="journal article" date="2019" name="PLoS Biol.">
        <title>Sex chromosomes control vertical transmission of feminizing Wolbachia symbionts in an isopod.</title>
        <authorList>
            <person name="Becking T."/>
            <person name="Chebbi M.A."/>
            <person name="Giraud I."/>
            <person name="Moumen B."/>
            <person name="Laverre T."/>
            <person name="Caubet Y."/>
            <person name="Peccoud J."/>
            <person name="Gilbert C."/>
            <person name="Cordaux R."/>
        </authorList>
    </citation>
    <scope>NUCLEOTIDE SEQUENCE [LARGE SCALE GENOMIC DNA]</scope>
    <source>
        <strain evidence="2">ANa2</strain>
        <tissue evidence="2">Whole body excluding digestive tract and cuticle</tissue>
    </source>
</reference>
<organism evidence="2 3">
    <name type="scientific">Armadillidium nasatum</name>
    <dbReference type="NCBI Taxonomy" id="96803"/>
    <lineage>
        <taxon>Eukaryota</taxon>
        <taxon>Metazoa</taxon>
        <taxon>Ecdysozoa</taxon>
        <taxon>Arthropoda</taxon>
        <taxon>Crustacea</taxon>
        <taxon>Multicrustacea</taxon>
        <taxon>Malacostraca</taxon>
        <taxon>Eumalacostraca</taxon>
        <taxon>Peracarida</taxon>
        <taxon>Isopoda</taxon>
        <taxon>Oniscidea</taxon>
        <taxon>Crinocheta</taxon>
        <taxon>Armadillidiidae</taxon>
        <taxon>Armadillidium</taxon>
    </lineage>
</organism>
<dbReference type="OrthoDB" id="125856at2759"/>
<dbReference type="Pfam" id="PF07393">
    <property type="entry name" value="Sec10_HB"/>
    <property type="match status" value="2"/>
</dbReference>
<dbReference type="Proteomes" id="UP000326759">
    <property type="component" value="Unassembled WGS sequence"/>
</dbReference>
<proteinExistence type="predicted"/>
<dbReference type="EMBL" id="SEYY01002459">
    <property type="protein sequence ID" value="KAB7504760.1"/>
    <property type="molecule type" value="Genomic_DNA"/>
</dbReference>
<protein>
    <submittedName>
        <fullName evidence="2">Exocyst complex component 5</fullName>
    </submittedName>
</protein>
<accession>A0A5N5TIG1</accession>
<evidence type="ECO:0000313" key="3">
    <source>
        <dbReference type="Proteomes" id="UP000326759"/>
    </source>
</evidence>